<dbReference type="AlphaFoldDB" id="A0A7J6U5H5"/>
<gene>
    <name evidence="2" type="ORF">FOZ63_020523</name>
</gene>
<evidence type="ECO:0000313" key="3">
    <source>
        <dbReference type="Proteomes" id="UP000553632"/>
    </source>
</evidence>
<dbReference type="Proteomes" id="UP000553632">
    <property type="component" value="Unassembled WGS sequence"/>
</dbReference>
<reference evidence="2 3" key="1">
    <citation type="submission" date="2020-04" db="EMBL/GenBank/DDBJ databases">
        <title>Perkinsus olseni comparative genomics.</title>
        <authorList>
            <person name="Bogema D.R."/>
        </authorList>
    </citation>
    <scope>NUCLEOTIDE SEQUENCE [LARGE SCALE GENOMIC DNA]</scope>
    <source>
        <strain evidence="2 3">ATCC PRA-207</strain>
    </source>
</reference>
<dbReference type="EMBL" id="JABANO010005744">
    <property type="protein sequence ID" value="KAF4752964.1"/>
    <property type="molecule type" value="Genomic_DNA"/>
</dbReference>
<sequence>MEIPKDSIEEEGRQATDDAVDIKEGDLALTPEGEDGVKEEVAQPLSALPDLASLFAQEASEAPEAVAADDTADHELDTL</sequence>
<keyword evidence="3" id="KW-1185">Reference proteome</keyword>
<evidence type="ECO:0000256" key="1">
    <source>
        <dbReference type="SAM" id="MobiDB-lite"/>
    </source>
</evidence>
<accession>A0A7J6U5H5</accession>
<protein>
    <submittedName>
        <fullName evidence="2">Uncharacterized protein</fullName>
    </submittedName>
</protein>
<feature type="region of interest" description="Disordered" evidence="1">
    <location>
        <begin position="59"/>
        <end position="79"/>
    </location>
</feature>
<name>A0A7J6U5H5_PEROL</name>
<feature type="region of interest" description="Disordered" evidence="1">
    <location>
        <begin position="1"/>
        <end position="23"/>
    </location>
</feature>
<evidence type="ECO:0000313" key="2">
    <source>
        <dbReference type="EMBL" id="KAF4752964.1"/>
    </source>
</evidence>
<proteinExistence type="predicted"/>
<organism evidence="2 3">
    <name type="scientific">Perkinsus olseni</name>
    <name type="common">Perkinsus atlanticus</name>
    <dbReference type="NCBI Taxonomy" id="32597"/>
    <lineage>
        <taxon>Eukaryota</taxon>
        <taxon>Sar</taxon>
        <taxon>Alveolata</taxon>
        <taxon>Perkinsozoa</taxon>
        <taxon>Perkinsea</taxon>
        <taxon>Perkinsida</taxon>
        <taxon>Perkinsidae</taxon>
        <taxon>Perkinsus</taxon>
    </lineage>
</organism>
<comment type="caution">
    <text evidence="2">The sequence shown here is derived from an EMBL/GenBank/DDBJ whole genome shotgun (WGS) entry which is preliminary data.</text>
</comment>